<proteinExistence type="predicted"/>
<dbReference type="OrthoDB" id="525027at2759"/>
<dbReference type="EMBL" id="UZAE01012499">
    <property type="protein sequence ID" value="VDO05422.1"/>
    <property type="molecule type" value="Genomic_DNA"/>
</dbReference>
<reference evidence="1 2" key="2">
    <citation type="submission" date="2018-11" db="EMBL/GenBank/DDBJ databases">
        <authorList>
            <consortium name="Pathogen Informatics"/>
        </authorList>
    </citation>
    <scope>NUCLEOTIDE SEQUENCE [LARGE SCALE GENOMIC DNA]</scope>
</reference>
<name>A0A0R3TNX4_RODNA</name>
<dbReference type="GO" id="GO:0006351">
    <property type="term" value="P:DNA-templated transcription"/>
    <property type="evidence" value="ECO:0007669"/>
    <property type="project" value="InterPro"/>
</dbReference>
<evidence type="ECO:0000313" key="2">
    <source>
        <dbReference type="Proteomes" id="UP000278807"/>
    </source>
</evidence>
<gene>
    <name evidence="1" type="ORF">HNAJ_LOCUS9117</name>
</gene>
<accession>A0A0R3TNX4</accession>
<protein>
    <submittedName>
        <fullName evidence="3">Protein SCAI</fullName>
    </submittedName>
</protein>
<dbReference type="AlphaFoldDB" id="A0A0R3TNX4"/>
<keyword evidence="2" id="KW-1185">Reference proteome</keyword>
<sequence length="602" mass="69404">MASVERSLQSRDVFPSVEVISKNAIVAEFCHLLEKSKQLFNGLRDLPQYGHKQWQTYFGRTFDVYTKLWKFQRHHREVLDDVYGLSRWQIGEIASKIAQLYYHYYLRTSDTSYLMEAFSFFTAIHERKYFSQISKDDATEQAVKKLRYYARFIIVCLLLKRVTTARELIKEFNIHILDHTNNFDAVAQAEWSSVIKQIQSFVDADNICTILNVDSSPVIVSARLTQCTCPPIDTGNNFRSLELSEIIIVGNTFDQVKFSEITIDMFRILQCVERDPKDCSRRTSAALFPQKSFENGDGYELPFPSPSLSDKRFKNPHKYLLYKPSFSLFNTFMATGFKDLPSDGALLLYISADGLTWSENFAHPEASLASGFDFGGVVTNPLREGSTGPKTKLKPYHRDPHCIHPGDLLAYTRKPLFLIVDSDNSSAFKNFQSLFSQPLVCLLSPNTLPTVHDCDRRKGNLFTLFLHSPLMGLLQVCRFSNISLKTWERAASLVDSFMGECCRILLRARQLDPSIQQFLYVDFLRIFILRFCFCSMVFRLHRDFHDYPSSQPAFPISDIMESRILQKIFSDLTRLLEVESQFATPTDFSRDWLERKVGLVES</sequence>
<reference evidence="3" key="1">
    <citation type="submission" date="2017-02" db="UniProtKB">
        <authorList>
            <consortium name="WormBaseParasite"/>
        </authorList>
    </citation>
    <scope>IDENTIFICATION</scope>
</reference>
<evidence type="ECO:0000313" key="3">
    <source>
        <dbReference type="WBParaSite" id="HNAJ_0000912101-mRNA-1"/>
    </source>
</evidence>
<dbReference type="GO" id="GO:0003714">
    <property type="term" value="F:transcription corepressor activity"/>
    <property type="evidence" value="ECO:0007669"/>
    <property type="project" value="InterPro"/>
</dbReference>
<organism evidence="3">
    <name type="scientific">Rodentolepis nana</name>
    <name type="common">Dwarf tapeworm</name>
    <name type="synonym">Hymenolepis nana</name>
    <dbReference type="NCBI Taxonomy" id="102285"/>
    <lineage>
        <taxon>Eukaryota</taxon>
        <taxon>Metazoa</taxon>
        <taxon>Spiralia</taxon>
        <taxon>Lophotrochozoa</taxon>
        <taxon>Platyhelminthes</taxon>
        <taxon>Cestoda</taxon>
        <taxon>Eucestoda</taxon>
        <taxon>Cyclophyllidea</taxon>
        <taxon>Hymenolepididae</taxon>
        <taxon>Rodentolepis</taxon>
    </lineage>
</organism>
<dbReference type="Pfam" id="PF12070">
    <property type="entry name" value="SCAI"/>
    <property type="match status" value="1"/>
</dbReference>
<dbReference type="PANTHER" id="PTHR21243">
    <property type="entry name" value="PROTEIN SCAI"/>
    <property type="match status" value="1"/>
</dbReference>
<dbReference type="STRING" id="102285.A0A0R3TNX4"/>
<dbReference type="WBParaSite" id="HNAJ_0000912101-mRNA-1">
    <property type="protein sequence ID" value="HNAJ_0000912101-mRNA-1"/>
    <property type="gene ID" value="HNAJ_0000912101"/>
</dbReference>
<dbReference type="Proteomes" id="UP000278807">
    <property type="component" value="Unassembled WGS sequence"/>
</dbReference>
<evidence type="ECO:0000313" key="1">
    <source>
        <dbReference type="EMBL" id="VDO05422.1"/>
    </source>
</evidence>
<dbReference type="InterPro" id="IPR022709">
    <property type="entry name" value="SCAI"/>
</dbReference>